<reference evidence="2 3" key="1">
    <citation type="submission" date="2015-04" db="EMBL/GenBank/DDBJ databases">
        <title>Lasius niger genome sequencing.</title>
        <authorList>
            <person name="Konorov E.A."/>
            <person name="Nikitin M.A."/>
            <person name="Kirill M.V."/>
            <person name="Chang P."/>
        </authorList>
    </citation>
    <scope>NUCLEOTIDE SEQUENCE [LARGE SCALE GENOMIC DNA]</scope>
    <source>
        <tissue evidence="2">Whole</tissue>
    </source>
</reference>
<dbReference type="GO" id="GO:0005829">
    <property type="term" value="C:cytosol"/>
    <property type="evidence" value="ECO:0007669"/>
    <property type="project" value="TreeGrafter"/>
</dbReference>
<keyword evidence="3" id="KW-1185">Reference proteome</keyword>
<dbReference type="InterPro" id="IPR051954">
    <property type="entry name" value="tRNA_methyltransferase_THADA"/>
</dbReference>
<dbReference type="Proteomes" id="UP000036403">
    <property type="component" value="Unassembled WGS sequence"/>
</dbReference>
<feature type="domain" description="tRNA (32-2'-O)-methyltransferase regulator THADA-like TPR repeats region" evidence="1">
    <location>
        <begin position="242"/>
        <end position="305"/>
    </location>
</feature>
<evidence type="ECO:0000313" key="2">
    <source>
        <dbReference type="EMBL" id="KMQ93889.1"/>
    </source>
</evidence>
<evidence type="ECO:0000259" key="1">
    <source>
        <dbReference type="Pfam" id="PF25150"/>
    </source>
</evidence>
<accession>A0A0J7KUF6</accession>
<dbReference type="PANTHER" id="PTHR14387:SF0">
    <property type="entry name" value="DUF2428 DOMAIN-CONTAINING PROTEIN"/>
    <property type="match status" value="1"/>
</dbReference>
<evidence type="ECO:0000313" key="3">
    <source>
        <dbReference type="Proteomes" id="UP000036403"/>
    </source>
</evidence>
<proteinExistence type="predicted"/>
<sequence>MKLDDAFNELQNCQDDIPIFRKLISTVSSHNSDADGNVKECRMILTYIIEIISSNSELGNERVLLAYHAFYALLSTQCDLRCLEDTVMHFQKLDSHDLYFLEKREDHNALQSLFKYWLEPTIEMYRNILPFLWELCGDLQGYFFRSHLQRAAAKLRIELPETHEIDRYINDKDEIVRLNAFAVPCYRAVDLIDVGNEMDPFFQIKHFLWLNANASTIFMREGIMKYFRILCSNILKVISIKAADVQSISEFMEWLHEYFLDCFEIGSSYQRKIFALNLYRILLSFTNGNSHESCAHHRECLRYIMAIDKHLKTTNSWKFTDKESLFLLLRLVLDSALDIRQLATALILEYFEKDVLSATEKRVRNVL</sequence>
<dbReference type="PaxDb" id="67767-A0A0J7KUF6"/>
<dbReference type="GO" id="GO:0030488">
    <property type="term" value="P:tRNA methylation"/>
    <property type="evidence" value="ECO:0007669"/>
    <property type="project" value="TreeGrafter"/>
</dbReference>
<dbReference type="EMBL" id="LBMM01003154">
    <property type="protein sequence ID" value="KMQ93889.1"/>
    <property type="molecule type" value="Genomic_DNA"/>
</dbReference>
<protein>
    <submittedName>
        <fullName evidence="2">Thyroid adenoma-associated protein</fullName>
    </submittedName>
</protein>
<comment type="caution">
    <text evidence="2">The sequence shown here is derived from an EMBL/GenBank/DDBJ whole genome shotgun (WGS) entry which is preliminary data.</text>
</comment>
<dbReference type="AlphaFoldDB" id="A0A0J7KUF6"/>
<name>A0A0J7KUF6_LASNI</name>
<gene>
    <name evidence="2" type="ORF">RF55_5981</name>
</gene>
<dbReference type="OrthoDB" id="6614653at2759"/>
<dbReference type="PANTHER" id="PTHR14387">
    <property type="entry name" value="THADA/DEATH RECEPTOR INTERACTING PROTEIN"/>
    <property type="match status" value="1"/>
</dbReference>
<dbReference type="InterPro" id="IPR056843">
    <property type="entry name" value="THADA-like_TPR"/>
</dbReference>
<dbReference type="Pfam" id="PF25150">
    <property type="entry name" value="TPR_Trm732"/>
    <property type="match status" value="1"/>
</dbReference>
<dbReference type="STRING" id="67767.A0A0J7KUF6"/>
<organism evidence="2 3">
    <name type="scientific">Lasius niger</name>
    <name type="common">Black garden ant</name>
    <dbReference type="NCBI Taxonomy" id="67767"/>
    <lineage>
        <taxon>Eukaryota</taxon>
        <taxon>Metazoa</taxon>
        <taxon>Ecdysozoa</taxon>
        <taxon>Arthropoda</taxon>
        <taxon>Hexapoda</taxon>
        <taxon>Insecta</taxon>
        <taxon>Pterygota</taxon>
        <taxon>Neoptera</taxon>
        <taxon>Endopterygota</taxon>
        <taxon>Hymenoptera</taxon>
        <taxon>Apocrita</taxon>
        <taxon>Aculeata</taxon>
        <taxon>Formicoidea</taxon>
        <taxon>Formicidae</taxon>
        <taxon>Formicinae</taxon>
        <taxon>Lasius</taxon>
        <taxon>Lasius</taxon>
    </lineage>
</organism>